<evidence type="ECO:0000313" key="2">
    <source>
        <dbReference type="Proteomes" id="UP000023152"/>
    </source>
</evidence>
<gene>
    <name evidence="1" type="ORF">RFI_17265</name>
</gene>
<evidence type="ECO:0000313" key="1">
    <source>
        <dbReference type="EMBL" id="ETO19954.1"/>
    </source>
</evidence>
<dbReference type="OrthoDB" id="248923at2759"/>
<accession>X6N2K1</accession>
<dbReference type="AlphaFoldDB" id="X6N2K1"/>
<reference evidence="1 2" key="1">
    <citation type="journal article" date="2013" name="Curr. Biol.">
        <title>The Genome of the Foraminiferan Reticulomyxa filosa.</title>
        <authorList>
            <person name="Glockner G."/>
            <person name="Hulsmann N."/>
            <person name="Schleicher M."/>
            <person name="Noegel A.A."/>
            <person name="Eichinger L."/>
            <person name="Gallinger C."/>
            <person name="Pawlowski J."/>
            <person name="Sierra R."/>
            <person name="Euteneuer U."/>
            <person name="Pillet L."/>
            <person name="Moustafa A."/>
            <person name="Platzer M."/>
            <person name="Groth M."/>
            <person name="Szafranski K."/>
            <person name="Schliwa M."/>
        </authorList>
    </citation>
    <scope>NUCLEOTIDE SEQUENCE [LARGE SCALE GENOMIC DNA]</scope>
</reference>
<protein>
    <submittedName>
        <fullName evidence="1">Adenylate kinase</fullName>
    </submittedName>
</protein>
<dbReference type="EMBL" id="ASPP01013107">
    <property type="protein sequence ID" value="ETO19954.1"/>
    <property type="molecule type" value="Genomic_DNA"/>
</dbReference>
<dbReference type="Proteomes" id="UP000023152">
    <property type="component" value="Unassembled WGS sequence"/>
</dbReference>
<dbReference type="GO" id="GO:0016301">
    <property type="term" value="F:kinase activity"/>
    <property type="evidence" value="ECO:0007669"/>
    <property type="project" value="UniProtKB-KW"/>
</dbReference>
<keyword evidence="1" id="KW-0418">Kinase</keyword>
<name>X6N2K1_RETFI</name>
<dbReference type="OMA" id="GHACFRS"/>
<keyword evidence="2" id="KW-1185">Reference proteome</keyword>
<proteinExistence type="predicted"/>
<organism evidence="1 2">
    <name type="scientific">Reticulomyxa filosa</name>
    <dbReference type="NCBI Taxonomy" id="46433"/>
    <lineage>
        <taxon>Eukaryota</taxon>
        <taxon>Sar</taxon>
        <taxon>Rhizaria</taxon>
        <taxon>Retaria</taxon>
        <taxon>Foraminifera</taxon>
        <taxon>Monothalamids</taxon>
        <taxon>Reticulomyxidae</taxon>
        <taxon>Reticulomyxa</taxon>
    </lineage>
</organism>
<comment type="caution">
    <text evidence="1">The sequence shown here is derived from an EMBL/GenBank/DDBJ whole genome shotgun (WGS) entry which is preliminary data.</text>
</comment>
<keyword evidence="1" id="KW-0808">Transferase</keyword>
<sequence length="230" mass="26943">MCICIYRKVKQIGIGKEHHIRETDVSEEKARYRYGQFHSQVYHSLQLIQKKFPFHFINAEGSPDEVKRSIETELAYQSRTELADATFDNVRRIPLAGEIKKDARLELVKRLDGYEKFHKVFFDEIIRLVIRDFIPVIKQQALTVILRSENPLLFEKEGMGLRMVLDLLSERGYRVTLDYLKERYPDKIDLHTGLITCHVVKIVVFHIAFPPPKIRHATAESIDGWDTHIV</sequence>